<accession>A0A1X7R3T7</accession>
<organism evidence="12 13">
    <name type="scientific">Maudiozyma saulgeensis</name>
    <dbReference type="NCBI Taxonomy" id="1789683"/>
    <lineage>
        <taxon>Eukaryota</taxon>
        <taxon>Fungi</taxon>
        <taxon>Dikarya</taxon>
        <taxon>Ascomycota</taxon>
        <taxon>Saccharomycotina</taxon>
        <taxon>Saccharomycetes</taxon>
        <taxon>Saccharomycetales</taxon>
        <taxon>Saccharomycetaceae</taxon>
        <taxon>Maudiozyma</taxon>
    </lineage>
</organism>
<dbReference type="Pfam" id="PF08660">
    <property type="entry name" value="Alg14"/>
    <property type="match status" value="1"/>
</dbReference>
<comment type="function">
    <text evidence="11">Involved in protein N-glycosylation. Essential for the second step of the dolichol-linked oligosaccharide pathway. Anchors the catalytic subunit ALG13 to the ER.</text>
</comment>
<evidence type="ECO:0000256" key="6">
    <source>
        <dbReference type="ARBA" id="ARBA00022692"/>
    </source>
</evidence>
<keyword evidence="9 11" id="KW-0472">Membrane</keyword>
<dbReference type="EMBL" id="FXLY01000005">
    <property type="protein sequence ID" value="SMN20338.1"/>
    <property type="molecule type" value="Genomic_DNA"/>
</dbReference>
<dbReference type="GO" id="GO:0004577">
    <property type="term" value="F:N-acetylglucosaminyldiphosphodolichol N-acetylglucosaminyltransferase activity"/>
    <property type="evidence" value="ECO:0007669"/>
    <property type="project" value="TreeGrafter"/>
</dbReference>
<dbReference type="PANTHER" id="PTHR12154:SF4">
    <property type="entry name" value="UDP-N-ACETYLGLUCOSAMINE TRANSFERASE SUBUNIT ALG14 HOMOLOG"/>
    <property type="match status" value="1"/>
</dbReference>
<keyword evidence="12" id="KW-0808">Transferase</keyword>
<dbReference type="GO" id="GO:0006488">
    <property type="term" value="P:dolichol-linked oligosaccharide biosynthetic process"/>
    <property type="evidence" value="ECO:0007669"/>
    <property type="project" value="InterPro"/>
</dbReference>
<evidence type="ECO:0000256" key="4">
    <source>
        <dbReference type="ARBA" id="ARBA00011335"/>
    </source>
</evidence>
<dbReference type="STRING" id="1789683.A0A1X7R3T7"/>
<keyword evidence="7 11" id="KW-0256">Endoplasmic reticulum</keyword>
<comment type="subcellular location">
    <subcellularLocation>
        <location evidence="1 11">Endoplasmic reticulum membrane</location>
        <topology evidence="1 11">Single-pass membrane protein</topology>
    </subcellularLocation>
    <subcellularLocation>
        <location evidence="2">Nucleus membrane</location>
        <topology evidence="2">Single-pass membrane protein</topology>
    </subcellularLocation>
</comment>
<evidence type="ECO:0000256" key="9">
    <source>
        <dbReference type="ARBA" id="ARBA00023136"/>
    </source>
</evidence>
<dbReference type="OrthoDB" id="17098at2759"/>
<proteinExistence type="inferred from homology"/>
<gene>
    <name evidence="11" type="primary">ALG14</name>
    <name evidence="12" type="ORF">KASA_0N02992G</name>
</gene>
<name>A0A1X7R3T7_9SACH</name>
<evidence type="ECO:0000313" key="12">
    <source>
        <dbReference type="EMBL" id="SMN20338.1"/>
    </source>
</evidence>
<evidence type="ECO:0000256" key="8">
    <source>
        <dbReference type="ARBA" id="ARBA00022989"/>
    </source>
</evidence>
<evidence type="ECO:0000256" key="2">
    <source>
        <dbReference type="ARBA" id="ARBA00004590"/>
    </source>
</evidence>
<protein>
    <recommendedName>
        <fullName evidence="5 11">UDP-N-acetylglucosamine transferase subunit ALG14</fullName>
    </recommendedName>
    <alternativeName>
        <fullName evidence="10 11">Asparagine-linked glycosylation protein 14</fullName>
    </alternativeName>
</protein>
<comment type="similarity">
    <text evidence="3 11">Belongs to the ALG14 family.</text>
</comment>
<dbReference type="Gene3D" id="3.40.50.2000">
    <property type="entry name" value="Glycogen Phosphorylase B"/>
    <property type="match status" value="1"/>
</dbReference>
<evidence type="ECO:0000256" key="11">
    <source>
        <dbReference type="RuleBase" id="RU362127"/>
    </source>
</evidence>
<evidence type="ECO:0000256" key="7">
    <source>
        <dbReference type="ARBA" id="ARBA00022824"/>
    </source>
</evidence>
<reference evidence="12 13" key="1">
    <citation type="submission" date="2017-04" db="EMBL/GenBank/DDBJ databases">
        <authorList>
            <person name="Afonso C.L."/>
            <person name="Miller P.J."/>
            <person name="Scott M.A."/>
            <person name="Spackman E."/>
            <person name="Goraichik I."/>
            <person name="Dimitrov K.M."/>
            <person name="Suarez D.L."/>
            <person name="Swayne D.E."/>
        </authorList>
    </citation>
    <scope>NUCLEOTIDE SEQUENCE [LARGE SCALE GENOMIC DNA]</scope>
</reference>
<dbReference type="InterPro" id="IPR013969">
    <property type="entry name" value="Oligosacch_biosynth_Alg14"/>
</dbReference>
<keyword evidence="6 11" id="KW-0812">Transmembrane</keyword>
<evidence type="ECO:0000313" key="13">
    <source>
        <dbReference type="Proteomes" id="UP000196158"/>
    </source>
</evidence>
<dbReference type="Proteomes" id="UP000196158">
    <property type="component" value="Unassembled WGS sequence"/>
</dbReference>
<evidence type="ECO:0000256" key="1">
    <source>
        <dbReference type="ARBA" id="ARBA00004389"/>
    </source>
</evidence>
<keyword evidence="8 11" id="KW-1133">Transmembrane helix</keyword>
<evidence type="ECO:0000256" key="3">
    <source>
        <dbReference type="ARBA" id="ARBA00009731"/>
    </source>
</evidence>
<dbReference type="GO" id="GO:0043541">
    <property type="term" value="C:UDP-N-acetylglucosamine transferase complex"/>
    <property type="evidence" value="ECO:0007669"/>
    <property type="project" value="TreeGrafter"/>
</dbReference>
<evidence type="ECO:0000256" key="10">
    <source>
        <dbReference type="ARBA" id="ARBA00032062"/>
    </source>
</evidence>
<sequence>MGLNITYLFAIIILVISVFLARALFVLPFYRLNYNCTDNNDITNNNVSDEITRKKIEQFTSKRPLNAFIYLGSGGHTGEMLRILSNFNETLLKKGNTLHVGYSDEQSHEKFENLIKSSFTSYKDINVKYYKFIKAREVNAGYLKSLESIIRTLLSSFINIIEIKFEMMGKPHLVLLNGPGTCCIIALWFKVLDILLLFTSSHIIYIESLARINSLSMTGKILYLLADLFVVQWEELIRVAPRAKHFGILV</sequence>
<feature type="transmembrane region" description="Helical" evidence="11">
    <location>
        <begin position="7"/>
        <end position="30"/>
    </location>
</feature>
<comment type="subunit">
    <text evidence="4 11">Heterodimer with ALG13 to form a functional enzyme.</text>
</comment>
<keyword evidence="13" id="KW-1185">Reference proteome</keyword>
<dbReference type="AlphaFoldDB" id="A0A1X7R3T7"/>
<evidence type="ECO:0000256" key="5">
    <source>
        <dbReference type="ARBA" id="ARBA00017467"/>
    </source>
</evidence>
<dbReference type="GO" id="GO:0031965">
    <property type="term" value="C:nuclear membrane"/>
    <property type="evidence" value="ECO:0007669"/>
    <property type="project" value="UniProtKB-SubCell"/>
</dbReference>
<dbReference type="PANTHER" id="PTHR12154">
    <property type="entry name" value="GLYCOSYL TRANSFERASE-RELATED"/>
    <property type="match status" value="1"/>
</dbReference>